<dbReference type="PANTHER" id="PTHR44167">
    <property type="entry name" value="OVARIAN-SPECIFIC SERINE/THREONINE-PROTEIN KINASE LOK-RELATED"/>
    <property type="match status" value="1"/>
</dbReference>
<dbReference type="PANTHER" id="PTHR44167:SF24">
    <property type="entry name" value="SERINE_THREONINE-PROTEIN KINASE CHK2"/>
    <property type="match status" value="1"/>
</dbReference>
<reference evidence="3 4" key="1">
    <citation type="submission" date="2024-04" db="EMBL/GenBank/DDBJ databases">
        <title>Tritrichomonas musculus Genome.</title>
        <authorList>
            <person name="Alves-Ferreira E."/>
            <person name="Grigg M."/>
            <person name="Lorenzi H."/>
            <person name="Galac M."/>
        </authorList>
    </citation>
    <scope>NUCLEOTIDE SEQUENCE [LARGE SCALE GENOMIC DNA]</scope>
    <source>
        <strain evidence="3 4">EAF2021</strain>
    </source>
</reference>
<keyword evidence="4" id="KW-1185">Reference proteome</keyword>
<accession>A0ABR2HNT7</accession>
<keyword evidence="1" id="KW-0067">ATP-binding</keyword>
<comment type="caution">
    <text evidence="3">The sequence shown here is derived from an EMBL/GenBank/DDBJ whole genome shotgun (WGS) entry which is preliminary data.</text>
</comment>
<name>A0ABR2HNT7_9EUKA</name>
<feature type="domain" description="Protein kinase" evidence="2">
    <location>
        <begin position="84"/>
        <end position="394"/>
    </location>
</feature>
<dbReference type="SUPFAM" id="SSF56112">
    <property type="entry name" value="Protein kinase-like (PK-like)"/>
    <property type="match status" value="1"/>
</dbReference>
<evidence type="ECO:0000313" key="3">
    <source>
        <dbReference type="EMBL" id="KAK8850303.1"/>
    </source>
</evidence>
<organism evidence="3 4">
    <name type="scientific">Tritrichomonas musculus</name>
    <dbReference type="NCBI Taxonomy" id="1915356"/>
    <lineage>
        <taxon>Eukaryota</taxon>
        <taxon>Metamonada</taxon>
        <taxon>Parabasalia</taxon>
        <taxon>Tritrichomonadida</taxon>
        <taxon>Tritrichomonadidae</taxon>
        <taxon>Tritrichomonas</taxon>
    </lineage>
</organism>
<keyword evidence="1" id="KW-0547">Nucleotide-binding</keyword>
<dbReference type="InterPro" id="IPR011009">
    <property type="entry name" value="Kinase-like_dom_sf"/>
</dbReference>
<evidence type="ECO:0000256" key="1">
    <source>
        <dbReference type="PROSITE-ProRule" id="PRU10141"/>
    </source>
</evidence>
<feature type="binding site" evidence="1">
    <location>
        <position position="112"/>
    </location>
    <ligand>
        <name>ATP</name>
        <dbReference type="ChEBI" id="CHEBI:30616"/>
    </ligand>
</feature>
<dbReference type="EMBL" id="JAPFFF010000024">
    <property type="protein sequence ID" value="KAK8850303.1"/>
    <property type="molecule type" value="Genomic_DNA"/>
</dbReference>
<dbReference type="InterPro" id="IPR017441">
    <property type="entry name" value="Protein_kinase_ATP_BS"/>
</dbReference>
<dbReference type="PROSITE" id="PS50011">
    <property type="entry name" value="PROTEIN_KINASE_DOM"/>
    <property type="match status" value="1"/>
</dbReference>
<evidence type="ECO:0000259" key="2">
    <source>
        <dbReference type="PROSITE" id="PS50011"/>
    </source>
</evidence>
<evidence type="ECO:0000313" key="4">
    <source>
        <dbReference type="Proteomes" id="UP001470230"/>
    </source>
</evidence>
<dbReference type="Gene3D" id="1.10.510.10">
    <property type="entry name" value="Transferase(Phosphotransferase) domain 1"/>
    <property type="match status" value="1"/>
</dbReference>
<dbReference type="PROSITE" id="PS00107">
    <property type="entry name" value="PROTEIN_KINASE_ATP"/>
    <property type="match status" value="1"/>
</dbReference>
<dbReference type="InterPro" id="IPR000719">
    <property type="entry name" value="Prot_kinase_dom"/>
</dbReference>
<protein>
    <recommendedName>
        <fullName evidence="2">Protein kinase domain-containing protein</fullName>
    </recommendedName>
</protein>
<dbReference type="SMART" id="SM00220">
    <property type="entry name" value="S_TKc"/>
    <property type="match status" value="1"/>
</dbReference>
<dbReference type="Pfam" id="PF00069">
    <property type="entry name" value="Pkinase"/>
    <property type="match status" value="1"/>
</dbReference>
<sequence>MQNPTLRGPPRTRKLTMRAPKAPANLDMAPVRTRKRSYTTRYTKNYNYVVKTANFEELLRDSMNLNEKFVQDFLQGRKLQEGQITQGRKIGSGSFGSVFKTEQITEWKFIIKLPVDKTGIEAMHDEFLRSQSLILKAKELACDSIKSDIFGKLLGLGCIIPVIGQTTDGGIIQELADGYNLFELRKKLGDPDFSFLESTKGFPKEPQEAIQALCSFYYSLHTLQSLDFVHCDIKTQNAILTKDYTIKLIDLGALTKFGEKITQHSATGAPETLYSDKPMLQAGPLYDIYSSAGIFLTMLFGCEGADWDYSLFWPDQDGNTPQYIQMFSNPKVDRVVPVKEIFIDMNDEMGKLGKNYPIEVLDQLSNIFLGITSIDPVDRLYADEVLEQLEDLALSDWANGHYKIISE</sequence>
<gene>
    <name evidence="3" type="ORF">M9Y10_018432</name>
</gene>
<proteinExistence type="predicted"/>
<dbReference type="Proteomes" id="UP001470230">
    <property type="component" value="Unassembled WGS sequence"/>
</dbReference>